<dbReference type="InterPro" id="IPR026881">
    <property type="entry name" value="WYL_dom"/>
</dbReference>
<dbReference type="Proteomes" id="UP001501600">
    <property type="component" value="Unassembled WGS sequence"/>
</dbReference>
<dbReference type="PANTHER" id="PTHR34580:SF3">
    <property type="entry name" value="PROTEIN PAFB"/>
    <property type="match status" value="1"/>
</dbReference>
<dbReference type="Pfam" id="PF26109">
    <property type="entry name" value="WHD_BrxR"/>
    <property type="match status" value="1"/>
</dbReference>
<protein>
    <submittedName>
        <fullName evidence="4">YafY family protein</fullName>
    </submittedName>
</protein>
<keyword evidence="5" id="KW-1185">Reference proteome</keyword>
<evidence type="ECO:0000259" key="3">
    <source>
        <dbReference type="Pfam" id="PF26109"/>
    </source>
</evidence>
<sequence length="285" mass="32740">MHNTDIKLDLQLRFRLIEIIAQWEGRLTTNHLCQAFGIGRQQASKDINHYLKAFARGGLEYDRSLKGYKPTDQFRPQFCQGHAHEYLQLLDRHDDLGGVLSFLSLKLGGTEVLDVPSRHVDPQVVRTLVQAAREGLAVEVHYDSLSSVAPADDPTRLIHPHTLVFNGVRWHVRAWCEKNQAFRDFVISRFRGPASLDDSRPRIRKADDREWQQSVTCTLIPNPRLSQRQKEVIARDNGMDLDTLSLPLTVPKALLPYYLKRMDVAHPYNPLLEDFYQQVVVKTQA</sequence>
<proteinExistence type="predicted"/>
<dbReference type="PIRSF" id="PIRSF015558">
    <property type="entry name" value="Txn_reg_DeoR_prd"/>
    <property type="match status" value="1"/>
</dbReference>
<dbReference type="PANTHER" id="PTHR34580">
    <property type="match status" value="1"/>
</dbReference>
<dbReference type="RefSeq" id="WP_345316821.1">
    <property type="nucleotide sequence ID" value="NZ_BAABLF010000012.1"/>
</dbReference>
<dbReference type="PROSITE" id="PS52050">
    <property type="entry name" value="WYL"/>
    <property type="match status" value="1"/>
</dbReference>
<feature type="domain" description="DNA-binding transcriptional repressor CapW winged helix-turn-helix" evidence="3">
    <location>
        <begin position="9"/>
        <end position="91"/>
    </location>
</feature>
<dbReference type="InterPro" id="IPR059019">
    <property type="entry name" value="WHD_CapW"/>
</dbReference>
<name>A0ABP9S6I4_9GAMM</name>
<organism evidence="4 5">
    <name type="scientific">Ferrimonas gelatinilytica</name>
    <dbReference type="NCBI Taxonomy" id="1255257"/>
    <lineage>
        <taxon>Bacteria</taxon>
        <taxon>Pseudomonadati</taxon>
        <taxon>Pseudomonadota</taxon>
        <taxon>Gammaproteobacteria</taxon>
        <taxon>Alteromonadales</taxon>
        <taxon>Ferrimonadaceae</taxon>
        <taxon>Ferrimonas</taxon>
    </lineage>
</organism>
<feature type="domain" description="DNA-binding transcriptional repressor CapW C-terminal dimerisation" evidence="2">
    <location>
        <begin position="215"/>
        <end position="283"/>
    </location>
</feature>
<dbReference type="InterPro" id="IPR051534">
    <property type="entry name" value="CBASS_pafABC_assoc_protein"/>
</dbReference>
<feature type="domain" description="WYL" evidence="1">
    <location>
        <begin position="124"/>
        <end position="191"/>
    </location>
</feature>
<reference evidence="5" key="1">
    <citation type="journal article" date="2019" name="Int. J. Syst. Evol. Microbiol.">
        <title>The Global Catalogue of Microorganisms (GCM) 10K type strain sequencing project: providing services to taxonomists for standard genome sequencing and annotation.</title>
        <authorList>
            <consortium name="The Broad Institute Genomics Platform"/>
            <consortium name="The Broad Institute Genome Sequencing Center for Infectious Disease"/>
            <person name="Wu L."/>
            <person name="Ma J."/>
        </authorList>
    </citation>
    <scope>NUCLEOTIDE SEQUENCE [LARGE SCALE GENOMIC DNA]</scope>
    <source>
        <strain evidence="5">JCM 18720</strain>
    </source>
</reference>
<evidence type="ECO:0000313" key="4">
    <source>
        <dbReference type="EMBL" id="GAA5191666.1"/>
    </source>
</evidence>
<evidence type="ECO:0000313" key="5">
    <source>
        <dbReference type="Proteomes" id="UP001501600"/>
    </source>
</evidence>
<evidence type="ECO:0000259" key="1">
    <source>
        <dbReference type="Pfam" id="PF13280"/>
    </source>
</evidence>
<gene>
    <name evidence="4" type="ORF">GCM10025772_19020</name>
</gene>
<dbReference type="EMBL" id="BAABLF010000012">
    <property type="protein sequence ID" value="GAA5191666.1"/>
    <property type="molecule type" value="Genomic_DNA"/>
</dbReference>
<dbReference type="InterPro" id="IPR016634">
    <property type="entry name" value="CapW-like"/>
</dbReference>
<dbReference type="Pfam" id="PF26107">
    <property type="entry name" value="BrxR_CTD"/>
    <property type="match status" value="1"/>
</dbReference>
<dbReference type="InterPro" id="IPR059020">
    <property type="entry name" value="CapW_CTD"/>
</dbReference>
<accession>A0ABP9S6I4</accession>
<evidence type="ECO:0000259" key="2">
    <source>
        <dbReference type="Pfam" id="PF26107"/>
    </source>
</evidence>
<comment type="caution">
    <text evidence="4">The sequence shown here is derived from an EMBL/GenBank/DDBJ whole genome shotgun (WGS) entry which is preliminary data.</text>
</comment>
<dbReference type="Pfam" id="PF13280">
    <property type="entry name" value="WYL"/>
    <property type="match status" value="1"/>
</dbReference>